<evidence type="ECO:0000256" key="2">
    <source>
        <dbReference type="ARBA" id="ARBA00022664"/>
    </source>
</evidence>
<dbReference type="InterPro" id="IPR034150">
    <property type="entry name" value="SF3B6_RRM"/>
</dbReference>
<dbReference type="FunCoup" id="A2E1S1">
    <property type="interactions" value="847"/>
</dbReference>
<dbReference type="GO" id="GO:0006397">
    <property type="term" value="P:mRNA processing"/>
    <property type="evidence" value="ECO:0007669"/>
    <property type="project" value="UniProtKB-KW"/>
</dbReference>
<dbReference type="EMBL" id="DS113286">
    <property type="protein sequence ID" value="EAY13400.1"/>
    <property type="molecule type" value="Genomic_DNA"/>
</dbReference>
<feature type="domain" description="RRM" evidence="7">
    <location>
        <begin position="14"/>
        <end position="89"/>
    </location>
</feature>
<dbReference type="InterPro" id="IPR035979">
    <property type="entry name" value="RBD_domain_sf"/>
</dbReference>
<dbReference type="KEGG" id="tva:4771379"/>
<evidence type="ECO:0000256" key="1">
    <source>
        <dbReference type="ARBA" id="ARBA00004123"/>
    </source>
</evidence>
<dbReference type="OMA" id="VLYYRSN"/>
<organism evidence="8 9">
    <name type="scientific">Trichomonas vaginalis (strain ATCC PRA-98 / G3)</name>
    <dbReference type="NCBI Taxonomy" id="412133"/>
    <lineage>
        <taxon>Eukaryota</taxon>
        <taxon>Metamonada</taxon>
        <taxon>Parabasalia</taxon>
        <taxon>Trichomonadida</taxon>
        <taxon>Trichomonadidae</taxon>
        <taxon>Trichomonas</taxon>
    </lineage>
</organism>
<dbReference type="SMR" id="A2E1S1"/>
<evidence type="ECO:0000256" key="4">
    <source>
        <dbReference type="ARBA" id="ARBA00023187"/>
    </source>
</evidence>
<evidence type="ECO:0000256" key="3">
    <source>
        <dbReference type="ARBA" id="ARBA00022884"/>
    </source>
</evidence>
<dbReference type="GO" id="GO:0005634">
    <property type="term" value="C:nucleus"/>
    <property type="evidence" value="ECO:0007669"/>
    <property type="project" value="UniProtKB-SubCell"/>
</dbReference>
<dbReference type="InParanoid" id="A2E1S1"/>
<reference evidence="8" key="1">
    <citation type="submission" date="2006-10" db="EMBL/GenBank/DDBJ databases">
        <authorList>
            <person name="Amadeo P."/>
            <person name="Zhao Q."/>
            <person name="Wortman J."/>
            <person name="Fraser-Liggett C."/>
            <person name="Carlton J."/>
        </authorList>
    </citation>
    <scope>NUCLEOTIDE SEQUENCE</scope>
    <source>
        <strain evidence="8">G3</strain>
    </source>
</reference>
<dbReference type="Gene3D" id="3.30.70.330">
    <property type="match status" value="1"/>
</dbReference>
<keyword evidence="5" id="KW-0539">Nucleus</keyword>
<gene>
    <name evidence="8" type="ORF">TVAG_424320</name>
</gene>
<sequence>MESRQIILAKNANRILFVRNLPFGIDGDKLYELFSRYGSIYQIRLGCIPSTSTTAFVVFDNVLDAQAAKDALNGYTIENRYLIVQYYRLNQANPSTQTGK</sequence>
<dbReference type="OrthoDB" id="275748at2759"/>
<keyword evidence="4" id="KW-0508">mRNA splicing</keyword>
<dbReference type="VEuPathDB" id="TrichDB:TVAGG3_0304390"/>
<evidence type="ECO:0000313" key="8">
    <source>
        <dbReference type="EMBL" id="EAY13400.1"/>
    </source>
</evidence>
<evidence type="ECO:0000259" key="7">
    <source>
        <dbReference type="PROSITE" id="PS50102"/>
    </source>
</evidence>
<dbReference type="AlphaFoldDB" id="A2E1S1"/>
<keyword evidence="2" id="KW-0507">mRNA processing</keyword>
<evidence type="ECO:0000256" key="5">
    <source>
        <dbReference type="ARBA" id="ARBA00023242"/>
    </source>
</evidence>
<dbReference type="SUPFAM" id="SSF54928">
    <property type="entry name" value="RNA-binding domain, RBD"/>
    <property type="match status" value="1"/>
</dbReference>
<accession>A2E1S1</accession>
<dbReference type="RefSeq" id="XP_001325623.1">
    <property type="nucleotide sequence ID" value="XM_001325588.1"/>
</dbReference>
<protein>
    <recommendedName>
        <fullName evidence="7">RRM domain-containing protein</fullName>
    </recommendedName>
</protein>
<dbReference type="PROSITE" id="PS50102">
    <property type="entry name" value="RRM"/>
    <property type="match status" value="1"/>
</dbReference>
<dbReference type="VEuPathDB" id="TrichDB:TVAG_424320"/>
<dbReference type="GO" id="GO:0003723">
    <property type="term" value="F:RNA binding"/>
    <property type="evidence" value="ECO:0007669"/>
    <property type="project" value="UniProtKB-UniRule"/>
</dbReference>
<reference evidence="8" key="2">
    <citation type="journal article" date="2007" name="Science">
        <title>Draft genome sequence of the sexually transmitted pathogen Trichomonas vaginalis.</title>
        <authorList>
            <person name="Carlton J.M."/>
            <person name="Hirt R.P."/>
            <person name="Silva J.C."/>
            <person name="Delcher A.L."/>
            <person name="Schatz M."/>
            <person name="Zhao Q."/>
            <person name="Wortman J.R."/>
            <person name="Bidwell S.L."/>
            <person name="Alsmark U.C.M."/>
            <person name="Besteiro S."/>
            <person name="Sicheritz-Ponten T."/>
            <person name="Noel C.J."/>
            <person name="Dacks J.B."/>
            <person name="Foster P.G."/>
            <person name="Simillion C."/>
            <person name="Van de Peer Y."/>
            <person name="Miranda-Saavedra D."/>
            <person name="Barton G.J."/>
            <person name="Westrop G.D."/>
            <person name="Mueller S."/>
            <person name="Dessi D."/>
            <person name="Fiori P.L."/>
            <person name="Ren Q."/>
            <person name="Paulsen I."/>
            <person name="Zhang H."/>
            <person name="Bastida-Corcuera F.D."/>
            <person name="Simoes-Barbosa A."/>
            <person name="Brown M.T."/>
            <person name="Hayes R.D."/>
            <person name="Mukherjee M."/>
            <person name="Okumura C.Y."/>
            <person name="Schneider R."/>
            <person name="Smith A.J."/>
            <person name="Vanacova S."/>
            <person name="Villalvazo M."/>
            <person name="Haas B.J."/>
            <person name="Pertea M."/>
            <person name="Feldblyum T.V."/>
            <person name="Utterback T.R."/>
            <person name="Shu C.L."/>
            <person name="Osoegawa K."/>
            <person name="de Jong P.J."/>
            <person name="Hrdy I."/>
            <person name="Horvathova L."/>
            <person name="Zubacova Z."/>
            <person name="Dolezal P."/>
            <person name="Malik S.B."/>
            <person name="Logsdon J.M. Jr."/>
            <person name="Henze K."/>
            <person name="Gupta A."/>
            <person name="Wang C.C."/>
            <person name="Dunne R.L."/>
            <person name="Upcroft J.A."/>
            <person name="Upcroft P."/>
            <person name="White O."/>
            <person name="Salzberg S.L."/>
            <person name="Tang P."/>
            <person name="Chiu C.-H."/>
            <person name="Lee Y.-S."/>
            <person name="Embley T.M."/>
            <person name="Coombs G.H."/>
            <person name="Mottram J.C."/>
            <person name="Tachezy J."/>
            <person name="Fraser-Liggett C.M."/>
            <person name="Johnson P.J."/>
        </authorList>
    </citation>
    <scope>NUCLEOTIDE SEQUENCE [LARGE SCALE GENOMIC DNA]</scope>
    <source>
        <strain evidence="8">G3</strain>
    </source>
</reference>
<dbReference type="PANTHER" id="PTHR23003">
    <property type="entry name" value="RNA RECOGNITION MOTIF RRM DOMAIN CONTAINING PROTEIN"/>
    <property type="match status" value="1"/>
</dbReference>
<name>A2E1S1_TRIV3</name>
<comment type="subcellular location">
    <subcellularLocation>
        <location evidence="1">Nucleus</location>
    </subcellularLocation>
</comment>
<dbReference type="PANTHER" id="PTHR23003:SF17">
    <property type="entry name" value="RNA-BINDING PROTEIN PIN4"/>
    <property type="match status" value="1"/>
</dbReference>
<dbReference type="STRING" id="5722.A2E1S1"/>
<dbReference type="InterPro" id="IPR000504">
    <property type="entry name" value="RRM_dom"/>
</dbReference>
<dbReference type="SMART" id="SM00360">
    <property type="entry name" value="RRM"/>
    <property type="match status" value="1"/>
</dbReference>
<dbReference type="eggNOG" id="KOG0114">
    <property type="taxonomic scope" value="Eukaryota"/>
</dbReference>
<keyword evidence="9" id="KW-1185">Reference proteome</keyword>
<dbReference type="CDD" id="cd12241">
    <property type="entry name" value="RRM_SF3B14"/>
    <property type="match status" value="1"/>
</dbReference>
<evidence type="ECO:0000313" key="9">
    <source>
        <dbReference type="Proteomes" id="UP000001542"/>
    </source>
</evidence>
<evidence type="ECO:0000256" key="6">
    <source>
        <dbReference type="PROSITE-ProRule" id="PRU00176"/>
    </source>
</evidence>
<dbReference type="GO" id="GO:0008380">
    <property type="term" value="P:RNA splicing"/>
    <property type="evidence" value="ECO:0007669"/>
    <property type="project" value="UniProtKB-KW"/>
</dbReference>
<keyword evidence="3 6" id="KW-0694">RNA-binding</keyword>
<proteinExistence type="predicted"/>
<dbReference type="Pfam" id="PF00076">
    <property type="entry name" value="RRM_1"/>
    <property type="match status" value="1"/>
</dbReference>
<dbReference type="Proteomes" id="UP000001542">
    <property type="component" value="Unassembled WGS sequence"/>
</dbReference>
<dbReference type="InterPro" id="IPR012677">
    <property type="entry name" value="Nucleotide-bd_a/b_plait_sf"/>
</dbReference>
<dbReference type="InterPro" id="IPR050374">
    <property type="entry name" value="RRT5_SRSF_SR"/>
</dbReference>